<dbReference type="EMBL" id="CABM01000058">
    <property type="protein sequence ID" value="CBH98608.1"/>
    <property type="molecule type" value="Genomic_DNA"/>
</dbReference>
<dbReference type="SUPFAM" id="SSF55931">
    <property type="entry name" value="Glutamine synthetase/guanido kinase"/>
    <property type="match status" value="1"/>
</dbReference>
<gene>
    <name evidence="9" type="ORF">CARN2_4090</name>
</gene>
<organism evidence="9">
    <name type="scientific">mine drainage metagenome</name>
    <dbReference type="NCBI Taxonomy" id="410659"/>
    <lineage>
        <taxon>unclassified sequences</taxon>
        <taxon>metagenomes</taxon>
        <taxon>ecological metagenomes</taxon>
    </lineage>
</organism>
<evidence type="ECO:0000259" key="8">
    <source>
        <dbReference type="PROSITE" id="PS51987"/>
    </source>
</evidence>
<dbReference type="FunFam" id="3.30.590.10:FF:000005">
    <property type="entry name" value="Probable glutamine synthetase"/>
    <property type="match status" value="1"/>
</dbReference>
<dbReference type="Pfam" id="PF00120">
    <property type="entry name" value="Gln-synt_C"/>
    <property type="match status" value="1"/>
</dbReference>
<dbReference type="PANTHER" id="PTHR43785:SF3">
    <property type="entry name" value="GS CATALYTIC DOMAIN-CONTAINING PROTEIN"/>
    <property type="match status" value="1"/>
</dbReference>
<keyword evidence="4" id="KW-0547">Nucleotide-binding</keyword>
<accession>E6PUK1</accession>
<proteinExistence type="inferred from homology"/>
<sequence>MKRDLETENMNTDNRKQWTFNDLERWLNERRITEIECLVPDLTGVARGKILPRSKFTEDRGMRLPESIIGLTVTGNWPEDSNIDQLIADTDRDMNLVPDPSTVRVVPWATDPTAQVIHDCYSKDGEPVDYAPRTVLKNIIKLYTDKGWAPVVAPELEFYLVDKNTDPDQPLRPPIGRSGRAETSRQHYSIDAVNEFDPLFEDIYDYCEAMDLDVDTLIHEVGAGQMEINFLHGDPLDLADKVFFFKRTLREAALRHNMFATFMAKPMAGEPGSAMHVHQSIVDRKTGQNIFSNPDGEASPAFAHYIGGLQKYIPHVMALFAPYVNSYRRLVANTAAPTNVEWGSDNRTVGIRVPNSNAENRRMENRVIGADANPYVALAASLACGYLGMVNEIEPLAEMKSNAYNRPNAIPLPQSLSESVRMLDDVPELEQILGKRFCGIYKAVKMSEYAEFMKVISPWEREHLLLHV</sequence>
<name>E6PUK1_9ZZZZ</name>
<comment type="cofactor">
    <cofactor evidence="1">
        <name>Mg(2+)</name>
        <dbReference type="ChEBI" id="CHEBI:18420"/>
    </cofactor>
</comment>
<feature type="domain" description="GS beta-grasp" evidence="7">
    <location>
        <begin position="30"/>
        <end position="125"/>
    </location>
</feature>
<keyword evidence="6" id="KW-0460">Magnesium</keyword>
<dbReference type="PROSITE" id="PS51986">
    <property type="entry name" value="GS_BETA_GRASP"/>
    <property type="match status" value="1"/>
</dbReference>
<keyword evidence="5" id="KW-0067">ATP-binding</keyword>
<dbReference type="GO" id="GO:0006542">
    <property type="term" value="P:glutamine biosynthetic process"/>
    <property type="evidence" value="ECO:0007669"/>
    <property type="project" value="InterPro"/>
</dbReference>
<comment type="caution">
    <text evidence="9">The sequence shown here is derived from an EMBL/GenBank/DDBJ whole genome shotgun (WGS) entry which is preliminary data.</text>
</comment>
<dbReference type="InterPro" id="IPR008146">
    <property type="entry name" value="Gln_synth_cat_dom"/>
</dbReference>
<dbReference type="AlphaFoldDB" id="E6PUK1"/>
<dbReference type="Gene3D" id="3.10.20.70">
    <property type="entry name" value="Glutamine synthetase, N-terminal domain"/>
    <property type="match status" value="1"/>
</dbReference>
<protein>
    <submittedName>
        <fullName evidence="9">Putative glutamine synthetase (GS)</fullName>
        <ecNumber evidence="9">6.3.1.2</ecNumber>
    </submittedName>
</protein>
<comment type="similarity">
    <text evidence="2">Belongs to the glutamine synthetase family.</text>
</comment>
<dbReference type="Gene3D" id="3.30.590.10">
    <property type="entry name" value="Glutamine synthetase/guanido kinase, catalytic domain"/>
    <property type="match status" value="1"/>
</dbReference>
<dbReference type="GO" id="GO:0004356">
    <property type="term" value="F:glutamine synthetase activity"/>
    <property type="evidence" value="ECO:0007669"/>
    <property type="project" value="UniProtKB-EC"/>
</dbReference>
<dbReference type="PROSITE" id="PS00181">
    <property type="entry name" value="GLNA_ATP"/>
    <property type="match status" value="1"/>
</dbReference>
<evidence type="ECO:0000256" key="5">
    <source>
        <dbReference type="ARBA" id="ARBA00022840"/>
    </source>
</evidence>
<feature type="domain" description="GS catalytic" evidence="8">
    <location>
        <begin position="132"/>
        <end position="468"/>
    </location>
</feature>
<evidence type="ECO:0000256" key="6">
    <source>
        <dbReference type="ARBA" id="ARBA00022842"/>
    </source>
</evidence>
<reference evidence="9" key="1">
    <citation type="submission" date="2009-10" db="EMBL/GenBank/DDBJ databases">
        <title>Diversity of trophic interactions inside an arsenic-rich microbial ecosystem.</title>
        <authorList>
            <person name="Bertin P.N."/>
            <person name="Heinrich-Salmeron A."/>
            <person name="Pelletier E."/>
            <person name="Goulhen-Chollet F."/>
            <person name="Arsene-Ploetze F."/>
            <person name="Gallien S."/>
            <person name="Calteau A."/>
            <person name="Vallenet D."/>
            <person name="Casiot C."/>
            <person name="Chane-Woon-Ming B."/>
            <person name="Giloteaux L."/>
            <person name="Barakat M."/>
            <person name="Bonnefoy V."/>
            <person name="Bruneel O."/>
            <person name="Chandler M."/>
            <person name="Cleiss J."/>
            <person name="Duran R."/>
            <person name="Elbaz-Poulichet F."/>
            <person name="Fonknechten N."/>
            <person name="Lauga B."/>
            <person name="Mornico D."/>
            <person name="Ortet P."/>
            <person name="Schaeffer C."/>
            <person name="Siguier P."/>
            <person name="Alexander Thil Smith A."/>
            <person name="Van Dorsselaer A."/>
            <person name="Weissenbach J."/>
            <person name="Medigue C."/>
            <person name="Le Paslier D."/>
        </authorList>
    </citation>
    <scope>NUCLEOTIDE SEQUENCE</scope>
</reference>
<evidence type="ECO:0000259" key="7">
    <source>
        <dbReference type="PROSITE" id="PS51986"/>
    </source>
</evidence>
<dbReference type="InterPro" id="IPR036651">
    <property type="entry name" value="Gln_synt_N_sf"/>
</dbReference>
<evidence type="ECO:0000256" key="2">
    <source>
        <dbReference type="ARBA" id="ARBA00009897"/>
    </source>
</evidence>
<evidence type="ECO:0000313" key="9">
    <source>
        <dbReference type="EMBL" id="CBH98608.1"/>
    </source>
</evidence>
<dbReference type="SMART" id="SM01230">
    <property type="entry name" value="Gln-synt_C"/>
    <property type="match status" value="1"/>
</dbReference>
<dbReference type="SUPFAM" id="SSF54368">
    <property type="entry name" value="Glutamine synthetase, N-terminal domain"/>
    <property type="match status" value="1"/>
</dbReference>
<dbReference type="InterPro" id="IPR008147">
    <property type="entry name" value="Gln_synt_N"/>
</dbReference>
<dbReference type="InterPro" id="IPR014746">
    <property type="entry name" value="Gln_synth/guanido_kin_cat_dom"/>
</dbReference>
<dbReference type="GO" id="GO:0006598">
    <property type="term" value="P:polyamine catabolic process"/>
    <property type="evidence" value="ECO:0007669"/>
    <property type="project" value="TreeGrafter"/>
</dbReference>
<dbReference type="PANTHER" id="PTHR43785">
    <property type="entry name" value="GAMMA-GLUTAMYLPUTRESCINE SYNTHETASE"/>
    <property type="match status" value="1"/>
</dbReference>
<dbReference type="GO" id="GO:0005524">
    <property type="term" value="F:ATP binding"/>
    <property type="evidence" value="ECO:0007669"/>
    <property type="project" value="UniProtKB-KW"/>
</dbReference>
<dbReference type="PROSITE" id="PS51987">
    <property type="entry name" value="GS_CATALYTIC"/>
    <property type="match status" value="1"/>
</dbReference>
<evidence type="ECO:0000256" key="4">
    <source>
        <dbReference type="ARBA" id="ARBA00022741"/>
    </source>
</evidence>
<evidence type="ECO:0000256" key="3">
    <source>
        <dbReference type="ARBA" id="ARBA00022598"/>
    </source>
</evidence>
<dbReference type="InterPro" id="IPR027303">
    <property type="entry name" value="Gln_synth_gly_rich_site"/>
</dbReference>
<keyword evidence="3 9" id="KW-0436">Ligase</keyword>
<evidence type="ECO:0000256" key="1">
    <source>
        <dbReference type="ARBA" id="ARBA00001946"/>
    </source>
</evidence>
<dbReference type="EC" id="6.3.1.2" evidence="9"/>